<evidence type="ECO:0000256" key="4">
    <source>
        <dbReference type="ARBA" id="ARBA00023136"/>
    </source>
</evidence>
<dbReference type="RefSeq" id="WP_188609370.1">
    <property type="nucleotide sequence ID" value="NZ_BMGG01000004.1"/>
</dbReference>
<dbReference type="InterPro" id="IPR010445">
    <property type="entry name" value="LapA_dom"/>
</dbReference>
<dbReference type="Pfam" id="PF06305">
    <property type="entry name" value="LapA_dom"/>
    <property type="match status" value="1"/>
</dbReference>
<evidence type="ECO:0000256" key="1">
    <source>
        <dbReference type="ARBA" id="ARBA00022475"/>
    </source>
</evidence>
<dbReference type="EMBL" id="BMGG01000004">
    <property type="protein sequence ID" value="GGC64227.1"/>
    <property type="molecule type" value="Genomic_DNA"/>
</dbReference>
<dbReference type="Proteomes" id="UP000637002">
    <property type="component" value="Unassembled WGS sequence"/>
</dbReference>
<keyword evidence="2 5" id="KW-0812">Transmembrane</keyword>
<evidence type="ECO:0000259" key="6">
    <source>
        <dbReference type="Pfam" id="PF06305"/>
    </source>
</evidence>
<organism evidence="7 8">
    <name type="scientific">Chelatococcus reniformis</name>
    <dbReference type="NCBI Taxonomy" id="1494448"/>
    <lineage>
        <taxon>Bacteria</taxon>
        <taxon>Pseudomonadati</taxon>
        <taxon>Pseudomonadota</taxon>
        <taxon>Alphaproteobacteria</taxon>
        <taxon>Hyphomicrobiales</taxon>
        <taxon>Chelatococcaceae</taxon>
        <taxon>Chelatococcus</taxon>
    </lineage>
</organism>
<evidence type="ECO:0000256" key="5">
    <source>
        <dbReference type="SAM" id="Phobius"/>
    </source>
</evidence>
<sequence>MKTLLRLLVLLPLAIVIVLLAIANRTPVLVSLDPFTPDAPALGIQLPLFVVMFAALLLGVLVGGLASWLVQGRHRRAARLNRREAERLKGETERLKSALAARAPALGRP</sequence>
<name>A0A916U917_9HYPH</name>
<feature type="domain" description="Lipopolysaccharide assembly protein A" evidence="6">
    <location>
        <begin position="44"/>
        <end position="91"/>
    </location>
</feature>
<dbReference type="AlphaFoldDB" id="A0A916U917"/>
<dbReference type="GO" id="GO:0005886">
    <property type="term" value="C:plasma membrane"/>
    <property type="evidence" value="ECO:0007669"/>
    <property type="project" value="InterPro"/>
</dbReference>
<proteinExistence type="predicted"/>
<evidence type="ECO:0000256" key="2">
    <source>
        <dbReference type="ARBA" id="ARBA00022692"/>
    </source>
</evidence>
<protein>
    <recommendedName>
        <fullName evidence="6">Lipopolysaccharide assembly protein A domain-containing protein</fullName>
    </recommendedName>
</protein>
<gene>
    <name evidence="7" type="ORF">GCM10010994_23590</name>
</gene>
<comment type="caution">
    <text evidence="7">The sequence shown here is derived from an EMBL/GenBank/DDBJ whole genome shotgun (WGS) entry which is preliminary data.</text>
</comment>
<keyword evidence="8" id="KW-1185">Reference proteome</keyword>
<evidence type="ECO:0000313" key="8">
    <source>
        <dbReference type="Proteomes" id="UP000637002"/>
    </source>
</evidence>
<accession>A0A916U917</accession>
<feature type="transmembrane region" description="Helical" evidence="5">
    <location>
        <begin position="49"/>
        <end position="70"/>
    </location>
</feature>
<evidence type="ECO:0000256" key="3">
    <source>
        <dbReference type="ARBA" id="ARBA00022989"/>
    </source>
</evidence>
<keyword evidence="1" id="KW-1003">Cell membrane</keyword>
<keyword evidence="4 5" id="KW-0472">Membrane</keyword>
<evidence type="ECO:0000313" key="7">
    <source>
        <dbReference type="EMBL" id="GGC64227.1"/>
    </source>
</evidence>
<reference evidence="7" key="2">
    <citation type="submission" date="2020-09" db="EMBL/GenBank/DDBJ databases">
        <authorList>
            <person name="Sun Q."/>
            <person name="Zhou Y."/>
        </authorList>
    </citation>
    <scope>NUCLEOTIDE SEQUENCE</scope>
    <source>
        <strain evidence="7">CGMCC 1.12919</strain>
    </source>
</reference>
<reference evidence="7" key="1">
    <citation type="journal article" date="2014" name="Int. J. Syst. Evol. Microbiol.">
        <title>Complete genome sequence of Corynebacterium casei LMG S-19264T (=DSM 44701T), isolated from a smear-ripened cheese.</title>
        <authorList>
            <consortium name="US DOE Joint Genome Institute (JGI-PGF)"/>
            <person name="Walter F."/>
            <person name="Albersmeier A."/>
            <person name="Kalinowski J."/>
            <person name="Ruckert C."/>
        </authorList>
    </citation>
    <scope>NUCLEOTIDE SEQUENCE</scope>
    <source>
        <strain evidence="7">CGMCC 1.12919</strain>
    </source>
</reference>
<keyword evidence="3 5" id="KW-1133">Transmembrane helix</keyword>